<dbReference type="PANTHER" id="PTHR45977">
    <property type="entry name" value="TARGET OF ERK KINASE MPK-1"/>
    <property type="match status" value="1"/>
</dbReference>
<keyword evidence="7 12" id="KW-0863">Zinc-finger</keyword>
<feature type="compositionally biased region" description="Low complexity" evidence="13">
    <location>
        <begin position="161"/>
        <end position="172"/>
    </location>
</feature>
<dbReference type="OrthoDB" id="8062037at2759"/>
<evidence type="ECO:0000256" key="7">
    <source>
        <dbReference type="ARBA" id="ARBA00022771"/>
    </source>
</evidence>
<evidence type="ECO:0000313" key="16">
    <source>
        <dbReference type="EMBL" id="KAA8648953.1"/>
    </source>
</evidence>
<dbReference type="InterPro" id="IPR013083">
    <property type="entry name" value="Znf_RING/FYVE/PHD"/>
</dbReference>
<dbReference type="GO" id="GO:0016567">
    <property type="term" value="P:protein ubiquitination"/>
    <property type="evidence" value="ECO:0007669"/>
    <property type="project" value="TreeGrafter"/>
</dbReference>
<evidence type="ECO:0000256" key="4">
    <source>
        <dbReference type="ARBA" id="ARBA00022679"/>
    </source>
</evidence>
<gene>
    <name evidence="16" type="ORF">ATNIH1004_004843</name>
</gene>
<dbReference type="PANTHER" id="PTHR45977:SF4">
    <property type="entry name" value="RING-TYPE DOMAIN-CONTAINING PROTEIN"/>
    <property type="match status" value="1"/>
</dbReference>
<dbReference type="EMBL" id="QUQM01000003">
    <property type="protein sequence ID" value="KAA8648953.1"/>
    <property type="molecule type" value="Genomic_DNA"/>
</dbReference>
<keyword evidence="4" id="KW-0808">Transferase</keyword>
<comment type="caution">
    <text evidence="16">The sequence shown here is derived from an EMBL/GenBank/DDBJ whole genome shotgun (WGS) entry which is preliminary data.</text>
</comment>
<dbReference type="PROSITE" id="PS50089">
    <property type="entry name" value="ZF_RING_2"/>
    <property type="match status" value="1"/>
</dbReference>
<keyword evidence="10 14" id="KW-1133">Transmembrane helix</keyword>
<comment type="catalytic activity">
    <reaction evidence="1">
        <text>S-ubiquitinyl-[E2 ubiquitin-conjugating enzyme]-L-cysteine + [acceptor protein]-L-lysine = [E2 ubiquitin-conjugating enzyme]-L-cysteine + N(6)-ubiquitinyl-[acceptor protein]-L-lysine.</text>
        <dbReference type="EC" id="2.3.2.27"/>
    </reaction>
</comment>
<keyword evidence="11 14" id="KW-0472">Membrane</keyword>
<evidence type="ECO:0000256" key="5">
    <source>
        <dbReference type="ARBA" id="ARBA00022692"/>
    </source>
</evidence>
<sequence>MPQITSGELSNHFEFLSSGEILPYPSYFCSNARWKRSAVMGGQSDQSAAPLGYLAPLCVAVFFVCIWVAVGSRNRYFHNSIPPSRITFDPENPPPNSVNPSVITISDINNRFPLTVYHIWWTDRNHKLATTLPTTSYASDPSTRCDGSTQRAVGHHRNATLSDNPSDDLSNSSKHHYEDVKANAALSTSDTRSMCAICMEWFDTVDVIRPLTCGHIFHSACVDPWLSRRQACCPLCKMSFSRCRRQSEEETIPNALAIPVLPGIAMVRNTILPHRG</sequence>
<dbReference type="GO" id="GO:0061630">
    <property type="term" value="F:ubiquitin protein ligase activity"/>
    <property type="evidence" value="ECO:0007669"/>
    <property type="project" value="UniProtKB-EC"/>
</dbReference>
<evidence type="ECO:0000256" key="1">
    <source>
        <dbReference type="ARBA" id="ARBA00000900"/>
    </source>
</evidence>
<evidence type="ECO:0000256" key="2">
    <source>
        <dbReference type="ARBA" id="ARBA00004141"/>
    </source>
</evidence>
<dbReference type="SMART" id="SM00184">
    <property type="entry name" value="RING"/>
    <property type="match status" value="1"/>
</dbReference>
<keyword evidence="9" id="KW-0862">Zinc</keyword>
<dbReference type="GeneID" id="54327545"/>
<dbReference type="GO" id="GO:0008270">
    <property type="term" value="F:zinc ion binding"/>
    <property type="evidence" value="ECO:0007669"/>
    <property type="project" value="UniProtKB-KW"/>
</dbReference>
<evidence type="ECO:0000256" key="12">
    <source>
        <dbReference type="PROSITE-ProRule" id="PRU00175"/>
    </source>
</evidence>
<dbReference type="InterPro" id="IPR001841">
    <property type="entry name" value="Znf_RING"/>
</dbReference>
<evidence type="ECO:0000259" key="15">
    <source>
        <dbReference type="PROSITE" id="PS50089"/>
    </source>
</evidence>
<keyword evidence="6" id="KW-0479">Metal-binding</keyword>
<evidence type="ECO:0000256" key="8">
    <source>
        <dbReference type="ARBA" id="ARBA00022786"/>
    </source>
</evidence>
<feature type="domain" description="RING-type" evidence="15">
    <location>
        <begin position="195"/>
        <end position="237"/>
    </location>
</feature>
<dbReference type="EC" id="2.3.2.27" evidence="3"/>
<keyword evidence="5 14" id="KW-0812">Transmembrane</keyword>
<feature type="transmembrane region" description="Helical" evidence="14">
    <location>
        <begin position="51"/>
        <end position="70"/>
    </location>
</feature>
<dbReference type="CDD" id="cd16454">
    <property type="entry name" value="RING-H2_PA-TM-RING"/>
    <property type="match status" value="1"/>
</dbReference>
<comment type="subcellular location">
    <subcellularLocation>
        <location evidence="2">Membrane</location>
        <topology evidence="2">Multi-pass membrane protein</topology>
    </subcellularLocation>
</comment>
<proteinExistence type="predicted"/>
<dbReference type="Pfam" id="PF13639">
    <property type="entry name" value="zf-RING_2"/>
    <property type="match status" value="1"/>
</dbReference>
<feature type="region of interest" description="Disordered" evidence="13">
    <location>
        <begin position="133"/>
        <end position="174"/>
    </location>
</feature>
<evidence type="ECO:0000256" key="6">
    <source>
        <dbReference type="ARBA" id="ARBA00022723"/>
    </source>
</evidence>
<dbReference type="Gene3D" id="3.30.40.10">
    <property type="entry name" value="Zinc/RING finger domain, C3HC4 (zinc finger)"/>
    <property type="match status" value="1"/>
</dbReference>
<evidence type="ECO:0000256" key="13">
    <source>
        <dbReference type="SAM" id="MobiDB-lite"/>
    </source>
</evidence>
<name>A0A5M9MVP7_9EURO</name>
<dbReference type="SUPFAM" id="SSF57850">
    <property type="entry name" value="RING/U-box"/>
    <property type="match status" value="1"/>
</dbReference>
<dbReference type="GO" id="GO:0016020">
    <property type="term" value="C:membrane"/>
    <property type="evidence" value="ECO:0007669"/>
    <property type="project" value="UniProtKB-SubCell"/>
</dbReference>
<evidence type="ECO:0000256" key="14">
    <source>
        <dbReference type="SAM" id="Phobius"/>
    </source>
</evidence>
<evidence type="ECO:0000256" key="9">
    <source>
        <dbReference type="ARBA" id="ARBA00022833"/>
    </source>
</evidence>
<dbReference type="RefSeq" id="XP_033428314.1">
    <property type="nucleotide sequence ID" value="XM_033569508.1"/>
</dbReference>
<evidence type="ECO:0000256" key="10">
    <source>
        <dbReference type="ARBA" id="ARBA00022989"/>
    </source>
</evidence>
<protein>
    <recommendedName>
        <fullName evidence="3">RING-type E3 ubiquitin transferase</fullName>
        <ecNumber evidence="3">2.3.2.27</ecNumber>
    </recommendedName>
</protein>
<reference evidence="16 17" key="1">
    <citation type="submission" date="2019-08" db="EMBL/GenBank/DDBJ databases">
        <title>The genome sequence of a newly discovered highly antifungal drug resistant Aspergillus species, Aspergillus tanneri NIH 1004.</title>
        <authorList>
            <person name="Mounaud S."/>
            <person name="Singh I."/>
            <person name="Joardar V."/>
            <person name="Pakala S."/>
            <person name="Pakala S."/>
            <person name="Venepally P."/>
            <person name="Chung J.K."/>
            <person name="Losada L."/>
            <person name="Nierman W.C."/>
        </authorList>
    </citation>
    <scope>NUCLEOTIDE SEQUENCE [LARGE SCALE GENOMIC DNA]</scope>
    <source>
        <strain evidence="16 17">NIH1004</strain>
    </source>
</reference>
<dbReference type="GO" id="GO:0006511">
    <property type="term" value="P:ubiquitin-dependent protein catabolic process"/>
    <property type="evidence" value="ECO:0007669"/>
    <property type="project" value="TreeGrafter"/>
</dbReference>
<dbReference type="AlphaFoldDB" id="A0A5M9MVP7"/>
<accession>A0A5M9MVP7</accession>
<evidence type="ECO:0000256" key="11">
    <source>
        <dbReference type="ARBA" id="ARBA00023136"/>
    </source>
</evidence>
<feature type="compositionally biased region" description="Polar residues" evidence="13">
    <location>
        <begin position="133"/>
        <end position="151"/>
    </location>
</feature>
<keyword evidence="8" id="KW-0833">Ubl conjugation pathway</keyword>
<evidence type="ECO:0000256" key="3">
    <source>
        <dbReference type="ARBA" id="ARBA00012483"/>
    </source>
</evidence>
<organism evidence="16 17">
    <name type="scientific">Aspergillus tanneri</name>
    <dbReference type="NCBI Taxonomy" id="1220188"/>
    <lineage>
        <taxon>Eukaryota</taxon>
        <taxon>Fungi</taxon>
        <taxon>Dikarya</taxon>
        <taxon>Ascomycota</taxon>
        <taxon>Pezizomycotina</taxon>
        <taxon>Eurotiomycetes</taxon>
        <taxon>Eurotiomycetidae</taxon>
        <taxon>Eurotiales</taxon>
        <taxon>Aspergillaceae</taxon>
        <taxon>Aspergillus</taxon>
        <taxon>Aspergillus subgen. Circumdati</taxon>
    </lineage>
</organism>
<evidence type="ECO:0000313" key="17">
    <source>
        <dbReference type="Proteomes" id="UP000324241"/>
    </source>
</evidence>
<dbReference type="Proteomes" id="UP000324241">
    <property type="component" value="Unassembled WGS sequence"/>
</dbReference>